<dbReference type="InterPro" id="IPR052574">
    <property type="entry name" value="CDIRP"/>
</dbReference>
<dbReference type="InterPro" id="IPR032675">
    <property type="entry name" value="LRR_dom_sf"/>
</dbReference>
<reference evidence="5" key="1">
    <citation type="journal article" date="2019" name="Int. J. Syst. Evol. Microbiol.">
        <title>The Global Catalogue of Microorganisms (GCM) 10K type strain sequencing project: providing services to taxonomists for standard genome sequencing and annotation.</title>
        <authorList>
            <consortium name="The Broad Institute Genomics Platform"/>
            <consortium name="The Broad Institute Genome Sequencing Center for Infectious Disease"/>
            <person name="Wu L."/>
            <person name="Ma J."/>
        </authorList>
    </citation>
    <scope>NUCLEOTIDE SEQUENCE [LARGE SCALE GENOMIC DNA]</scope>
    <source>
        <strain evidence="5">CCUG 62114</strain>
    </source>
</reference>
<dbReference type="Gene3D" id="3.80.10.10">
    <property type="entry name" value="Ribonuclease Inhibitor"/>
    <property type="match status" value="1"/>
</dbReference>
<dbReference type="SUPFAM" id="SSF52058">
    <property type="entry name" value="L domain-like"/>
    <property type="match status" value="1"/>
</dbReference>
<organism evidence="4 5">
    <name type="scientific">Pseudofulvibacter geojedonensis</name>
    <dbReference type="NCBI Taxonomy" id="1123758"/>
    <lineage>
        <taxon>Bacteria</taxon>
        <taxon>Pseudomonadati</taxon>
        <taxon>Bacteroidota</taxon>
        <taxon>Flavobacteriia</taxon>
        <taxon>Flavobacteriales</taxon>
        <taxon>Flavobacteriaceae</taxon>
        <taxon>Pseudofulvibacter</taxon>
    </lineage>
</organism>
<evidence type="ECO:0000256" key="2">
    <source>
        <dbReference type="ARBA" id="ARBA00022737"/>
    </source>
</evidence>
<keyword evidence="5" id="KW-1185">Reference proteome</keyword>
<evidence type="ECO:0000256" key="1">
    <source>
        <dbReference type="ARBA" id="ARBA00022614"/>
    </source>
</evidence>
<sequence length="608" mass="67424">MRRITFLLTLSLCALFTFSQNTAIPDSNFEQALIDLGYDTILDGQVLTANISNVIELNIENKNIADLKGIQDFTLLRRLYCQGNALTFLPINTNTELRTVNCNNNLIISLNISNLSLLKKFFCNNNNLSSINISNNVNLRNFQCRNNNISTLTLGMNTDLKFINAKNNTISSLDLANLTSLKTLNINNNAVNNLDLSNNTNLKKLFVNENNLSDLDVSTNIDLIYLYANKNNISSISISNNQALERLFINENNLSSLDTSTNTALEWLYFNYNSVTNINLSNNINLNRLFCRNNSLTSLNVQNGNNINIANNRFKIQNNPNLNCVLVDDAIYSTSNWTNKDSQTSYNDVGCDIYLSAKVYLQGAALNPNVGEENLMRDDLRAQGMLPNITPYTDGKTCNSNIFNITGPDAIVDWVWVELRDKNDSFSVLQNTSALLQRDGDIVNTDGVSALSFNTTSDDYYISIKHRNHLGVISNNTIFLSENNTNLNFTDANNQITNGIDAQSNYGMPNGIVAMWAGNANNDTSVRYLGSGNDTNAIKDQILAEIGNSTNSNLYSFSGYASGDINLDGVTKYLGSGNDTNILKDIVLAHLNNQTSPSNLYLIQEQLP</sequence>
<dbReference type="Proteomes" id="UP001596997">
    <property type="component" value="Unassembled WGS sequence"/>
</dbReference>
<feature type="signal peptide" evidence="3">
    <location>
        <begin position="1"/>
        <end position="23"/>
    </location>
</feature>
<proteinExistence type="predicted"/>
<evidence type="ECO:0000313" key="5">
    <source>
        <dbReference type="Proteomes" id="UP001596997"/>
    </source>
</evidence>
<name>A0ABW3I4F6_9FLAO</name>
<keyword evidence="3" id="KW-0732">Signal</keyword>
<comment type="caution">
    <text evidence="4">The sequence shown here is derived from an EMBL/GenBank/DDBJ whole genome shotgun (WGS) entry which is preliminary data.</text>
</comment>
<feature type="chain" id="PRO_5045732727" evidence="3">
    <location>
        <begin position="24"/>
        <end position="608"/>
    </location>
</feature>
<accession>A0ABW3I4F6</accession>
<gene>
    <name evidence="4" type="ORF">ACFQ1O_11735</name>
</gene>
<evidence type="ECO:0000256" key="3">
    <source>
        <dbReference type="SAM" id="SignalP"/>
    </source>
</evidence>
<keyword evidence="1" id="KW-0433">Leucine-rich repeat</keyword>
<protein>
    <submittedName>
        <fullName evidence="4">Uncharacterized protein</fullName>
    </submittedName>
</protein>
<dbReference type="EMBL" id="JBHTJM010000009">
    <property type="protein sequence ID" value="MFD0964676.1"/>
    <property type="molecule type" value="Genomic_DNA"/>
</dbReference>
<dbReference type="PANTHER" id="PTHR47566:SF1">
    <property type="entry name" value="PROTEIN NUD1"/>
    <property type="match status" value="1"/>
</dbReference>
<evidence type="ECO:0000313" key="4">
    <source>
        <dbReference type="EMBL" id="MFD0964676.1"/>
    </source>
</evidence>
<keyword evidence="2" id="KW-0677">Repeat</keyword>
<dbReference type="RefSeq" id="WP_377716216.1">
    <property type="nucleotide sequence ID" value="NZ_JBHTJM010000009.1"/>
</dbReference>
<dbReference type="PANTHER" id="PTHR47566">
    <property type="match status" value="1"/>
</dbReference>